<evidence type="ECO:0000313" key="2">
    <source>
        <dbReference type="Proteomes" id="UP000887575"/>
    </source>
</evidence>
<keyword evidence="2" id="KW-1185">Reference proteome</keyword>
<accession>A0AAF3EUV9</accession>
<dbReference type="InterPro" id="IPR039156">
    <property type="entry name" value="PHAF1/BROMI"/>
</dbReference>
<proteinExistence type="inferred from homology"/>
<sequence length="318" mass="35541">MTSNAPLEFEVVPEIGLKHSTIHFILGTPLNDVMALLQQNSRLIPNVDFLYSKKNPFFDDIQIRLVKSGINLFFDGRTQLLKLLEVDALSSIVLKYNGKIFSEPSAEATMERVGTFFASTHPGAYDERQKMYVQSWRGLSFCFPTTNSSNVEITPGFSPSLHSLRYDASSQPKLTKMSIFKGTIGGNKEEDELIVPLASYCGQNRTILADVLVDMGRVVGCSFNFLTQNGEAAPDRTSQADLELIEVTREIRFGDSSASVMCALGAPSRVFYKSEDKMIIHRSVGKDGRNEPDFFFNYFSMGVIVRFFFESTKLSTAH</sequence>
<evidence type="ECO:0000256" key="1">
    <source>
        <dbReference type="ARBA" id="ARBA00024339"/>
    </source>
</evidence>
<protein>
    <submittedName>
        <fullName evidence="3">Uncharacterized protein</fullName>
    </submittedName>
</protein>
<dbReference type="Proteomes" id="UP000887575">
    <property type="component" value="Unassembled WGS sequence"/>
</dbReference>
<organism evidence="2 3">
    <name type="scientific">Mesorhabditis belari</name>
    <dbReference type="NCBI Taxonomy" id="2138241"/>
    <lineage>
        <taxon>Eukaryota</taxon>
        <taxon>Metazoa</taxon>
        <taxon>Ecdysozoa</taxon>
        <taxon>Nematoda</taxon>
        <taxon>Chromadorea</taxon>
        <taxon>Rhabditida</taxon>
        <taxon>Rhabditina</taxon>
        <taxon>Rhabditomorpha</taxon>
        <taxon>Rhabditoidea</taxon>
        <taxon>Rhabditidae</taxon>
        <taxon>Mesorhabditinae</taxon>
        <taxon>Mesorhabditis</taxon>
    </lineage>
</organism>
<reference evidence="3" key="1">
    <citation type="submission" date="2024-02" db="UniProtKB">
        <authorList>
            <consortium name="WormBaseParasite"/>
        </authorList>
    </citation>
    <scope>IDENTIFICATION</scope>
</reference>
<dbReference type="GO" id="GO:0005802">
    <property type="term" value="C:trans-Golgi network"/>
    <property type="evidence" value="ECO:0007669"/>
    <property type="project" value="TreeGrafter"/>
</dbReference>
<name>A0AAF3EUV9_9BILA</name>
<dbReference type="PANTHER" id="PTHR13465:SF2">
    <property type="entry name" value="PHAGOSOME ASSEMBLY FACTOR 1"/>
    <property type="match status" value="1"/>
</dbReference>
<dbReference type="InterPro" id="IPR005373">
    <property type="entry name" value="PHAF1"/>
</dbReference>
<comment type="similarity">
    <text evidence="1">Belongs to the PHAF1 family.</text>
</comment>
<dbReference type="WBParaSite" id="MBELARI_LOCUS1796">
    <property type="protein sequence ID" value="MBELARI_LOCUS1796"/>
    <property type="gene ID" value="MBELARI_LOCUS1796"/>
</dbReference>
<dbReference type="GO" id="GO:0043001">
    <property type="term" value="P:Golgi to plasma membrane protein transport"/>
    <property type="evidence" value="ECO:0007669"/>
    <property type="project" value="TreeGrafter"/>
</dbReference>
<dbReference type="PANTHER" id="PTHR13465">
    <property type="entry name" value="UPF0183 PROTEIN"/>
    <property type="match status" value="1"/>
</dbReference>
<evidence type="ECO:0000313" key="3">
    <source>
        <dbReference type="WBParaSite" id="MBELARI_LOCUS1796"/>
    </source>
</evidence>
<dbReference type="AlphaFoldDB" id="A0AAF3EUV9"/>
<dbReference type="Pfam" id="PF03676">
    <property type="entry name" value="PHAF1"/>
    <property type="match status" value="1"/>
</dbReference>